<gene>
    <name evidence="2" type="ORF">FJU08_15980</name>
</gene>
<feature type="chain" id="PRO_5021451435" evidence="1">
    <location>
        <begin position="27"/>
        <end position="263"/>
    </location>
</feature>
<organism evidence="2 3">
    <name type="scientific">Martelella alba</name>
    <dbReference type="NCBI Taxonomy" id="2590451"/>
    <lineage>
        <taxon>Bacteria</taxon>
        <taxon>Pseudomonadati</taxon>
        <taxon>Pseudomonadota</taxon>
        <taxon>Alphaproteobacteria</taxon>
        <taxon>Hyphomicrobiales</taxon>
        <taxon>Aurantimonadaceae</taxon>
        <taxon>Martelella</taxon>
    </lineage>
</organism>
<protein>
    <submittedName>
        <fullName evidence="2">Uncharacterized protein</fullName>
    </submittedName>
</protein>
<proteinExistence type="predicted"/>
<accession>A0A506U643</accession>
<keyword evidence="3" id="KW-1185">Reference proteome</keyword>
<reference evidence="2 3" key="1">
    <citation type="submission" date="2019-06" db="EMBL/GenBank/DDBJ databases">
        <authorList>
            <person name="Li M."/>
        </authorList>
    </citation>
    <scope>NUCLEOTIDE SEQUENCE [LARGE SCALE GENOMIC DNA]</scope>
    <source>
        <strain evidence="2 3">BGMRC2036</strain>
    </source>
</reference>
<comment type="caution">
    <text evidence="2">The sequence shown here is derived from an EMBL/GenBank/DDBJ whole genome shotgun (WGS) entry which is preliminary data.</text>
</comment>
<evidence type="ECO:0000313" key="2">
    <source>
        <dbReference type="EMBL" id="TPW28826.1"/>
    </source>
</evidence>
<dbReference type="EMBL" id="VHLG01000011">
    <property type="protein sequence ID" value="TPW28826.1"/>
    <property type="molecule type" value="Genomic_DNA"/>
</dbReference>
<keyword evidence="1" id="KW-0732">Signal</keyword>
<dbReference type="OrthoDB" id="7916226at2"/>
<dbReference type="RefSeq" id="WP_141150025.1">
    <property type="nucleotide sequence ID" value="NZ_VHLG01000011.1"/>
</dbReference>
<dbReference type="Proteomes" id="UP000318801">
    <property type="component" value="Unassembled WGS sequence"/>
</dbReference>
<evidence type="ECO:0000256" key="1">
    <source>
        <dbReference type="SAM" id="SignalP"/>
    </source>
</evidence>
<evidence type="ECO:0000313" key="3">
    <source>
        <dbReference type="Proteomes" id="UP000318801"/>
    </source>
</evidence>
<name>A0A506U643_9HYPH</name>
<sequence>MSVSRLLRFAAVLLSVLSGLASTVHAELAWSFADHPIPALHDLDDETMLYVFLSPEDSNMVLDCGDYFGRYLTAYERYYPEFARQGTPEERDQAFRAGVEAYGDDYLVTCLTSPYVLKLHKDIWATPLRFTVRYCGRFEGEPVTDADRYMVETIRRVERIAARGSEEGLFNMILLDGEPDRTELNPDLLYFLKKSLIDTDFARQRMILDPGSRFGILAINSPDLEAQLTPKRKAFIDAAVKRGDLRAVLDTTGPCGDTAWRAE</sequence>
<dbReference type="AlphaFoldDB" id="A0A506U643"/>
<feature type="signal peptide" evidence="1">
    <location>
        <begin position="1"/>
        <end position="26"/>
    </location>
</feature>